<dbReference type="Pfam" id="PF07842">
    <property type="entry name" value="GCFC"/>
    <property type="match status" value="1"/>
</dbReference>
<dbReference type="EMBL" id="LR824534">
    <property type="protein sequence ID" value="CAH1643164.1"/>
    <property type="molecule type" value="Genomic_DNA"/>
</dbReference>
<feature type="compositionally biased region" description="Acidic residues" evidence="5">
    <location>
        <begin position="145"/>
        <end position="160"/>
    </location>
</feature>
<organism evidence="7 8">
    <name type="scientific">Spodoptera littoralis</name>
    <name type="common">Egyptian cotton leafworm</name>
    <dbReference type="NCBI Taxonomy" id="7109"/>
    <lineage>
        <taxon>Eukaryota</taxon>
        <taxon>Metazoa</taxon>
        <taxon>Ecdysozoa</taxon>
        <taxon>Arthropoda</taxon>
        <taxon>Hexapoda</taxon>
        <taxon>Insecta</taxon>
        <taxon>Pterygota</taxon>
        <taxon>Neoptera</taxon>
        <taxon>Endopterygota</taxon>
        <taxon>Lepidoptera</taxon>
        <taxon>Glossata</taxon>
        <taxon>Ditrysia</taxon>
        <taxon>Noctuoidea</taxon>
        <taxon>Noctuidae</taxon>
        <taxon>Amphipyrinae</taxon>
        <taxon>Spodoptera</taxon>
    </lineage>
</organism>
<evidence type="ECO:0000313" key="8">
    <source>
        <dbReference type="Proteomes" id="UP001153321"/>
    </source>
</evidence>
<comment type="subcellular location">
    <subcellularLocation>
        <location evidence="1">Nucleus</location>
    </subcellularLocation>
</comment>
<sequence>MSFVFRKPKKIQRRMFCADDDEDGEPEAPPPPVISQEKEKEKKEVKSVKSTTLLSFADEEEEGEVFKVKKSSQSKRLAKKREKEKQKNVRTDGDSNKYESSMLEEKNNHTEENSEKPKPGKKKVTLEGLILSGREALAADGAGDVSDDSADADEEAEEDERGFHRYRAESVRAALLGAPGRIPDAALIHAARKTRQQARELGGDYIPVKPSESGPGSRLVRDDGSGDDEEEGRILVRGLDLPSDKPKRGTAAVSEEELDSEAEEWEEQQLQKARPVIADLTGESVMDVNPFSVALPAPQMSAPEHLRPLTTTGTQPPSTANELVDALKNRLEELQVERDITSNTQKELKERLLTSARIRESRASRCGELDAAYRRAQAIRGYLTDLIECLDEKLEALEARALALHKRRCEFLIERRRADLRDQAQDVLAPPGRATKGTENEEKTRRAAEREGRRRARRLRREACAAAAGALIPHRDGDSSDDDLPPRELHHYAQERESIRAASSLVFSDALSAWRSAAGVVSRLAGWRARSPALYADAYVADCLPKLIAPYVRHELILWNPLADEDNEDYEKMDWYKSLMMYGVRSERSGQDSSESASDGEIEPVPVTEAAVREDPDLMLVPTIISRVVLPKLTELVSSAWDPMCVRACVRLRALVLRGARVPAAQPALRRLAAAIRARLSQALAADVFLPTLPPAILEGSGAVFWRRCLGAGVRLLRAALCLAAPPALLRADPLVLALIGNRDGWRNHLGCARPVQKFAACNCHSNPITTVRETITGPRVHYEEVFWLKTLCTGAGAAGGPQQARAAAALAATLPRAPHHLRTLALRRLARLATLALQRLDTDNPLHLKAIEQARAVIAEARAVE</sequence>
<keyword evidence="8" id="KW-1185">Reference proteome</keyword>
<dbReference type="Proteomes" id="UP001153321">
    <property type="component" value="Chromosome 3"/>
</dbReference>
<keyword evidence="4" id="KW-0175">Coiled coil</keyword>
<feature type="domain" description="GCF C-terminal" evidence="6">
    <location>
        <begin position="520"/>
        <end position="686"/>
    </location>
</feature>
<feature type="compositionally biased region" description="Basic and acidic residues" evidence="5">
    <location>
        <begin position="36"/>
        <end position="47"/>
    </location>
</feature>
<accession>A0A9P0I8T6</accession>
<dbReference type="InterPro" id="IPR012890">
    <property type="entry name" value="GCFC2-like"/>
</dbReference>
<evidence type="ECO:0000256" key="3">
    <source>
        <dbReference type="ARBA" id="ARBA00023242"/>
    </source>
</evidence>
<evidence type="ECO:0000313" key="7">
    <source>
        <dbReference type="EMBL" id="CAH1643164.1"/>
    </source>
</evidence>
<reference evidence="7" key="1">
    <citation type="submission" date="2022-02" db="EMBL/GenBank/DDBJ databases">
        <authorList>
            <person name="King R."/>
        </authorList>
    </citation>
    <scope>NUCLEOTIDE SEQUENCE</scope>
</reference>
<gene>
    <name evidence="7" type="ORF">SPLIT_LOCUS8519</name>
</gene>
<evidence type="ECO:0000256" key="5">
    <source>
        <dbReference type="SAM" id="MobiDB-lite"/>
    </source>
</evidence>
<feature type="compositionally biased region" description="Acidic residues" evidence="5">
    <location>
        <begin position="254"/>
        <end position="267"/>
    </location>
</feature>
<dbReference type="GO" id="GO:0000398">
    <property type="term" value="P:mRNA splicing, via spliceosome"/>
    <property type="evidence" value="ECO:0007669"/>
    <property type="project" value="InterPro"/>
</dbReference>
<evidence type="ECO:0000256" key="2">
    <source>
        <dbReference type="ARBA" id="ARBA00010801"/>
    </source>
</evidence>
<dbReference type="GO" id="GO:0003677">
    <property type="term" value="F:DNA binding"/>
    <property type="evidence" value="ECO:0007669"/>
    <property type="project" value="InterPro"/>
</dbReference>
<dbReference type="PANTHER" id="PTHR12214">
    <property type="entry name" value="GC-RICH SEQUENCE DNA-BINDING FACTOR"/>
    <property type="match status" value="1"/>
</dbReference>
<name>A0A9P0I8T6_SPOLI</name>
<dbReference type="InterPro" id="IPR022783">
    <property type="entry name" value="GCFC_dom"/>
</dbReference>
<dbReference type="GO" id="GO:0005634">
    <property type="term" value="C:nucleus"/>
    <property type="evidence" value="ECO:0007669"/>
    <property type="project" value="UniProtKB-SubCell"/>
</dbReference>
<feature type="compositionally biased region" description="Basic and acidic residues" evidence="5">
    <location>
        <begin position="81"/>
        <end position="118"/>
    </location>
</feature>
<feature type="compositionally biased region" description="Basic residues" evidence="5">
    <location>
        <begin position="68"/>
        <end position="80"/>
    </location>
</feature>
<keyword evidence="3" id="KW-0539">Nucleus</keyword>
<evidence type="ECO:0000259" key="6">
    <source>
        <dbReference type="Pfam" id="PF07842"/>
    </source>
</evidence>
<feature type="region of interest" description="Disordered" evidence="5">
    <location>
        <begin position="587"/>
        <end position="606"/>
    </location>
</feature>
<protein>
    <recommendedName>
        <fullName evidence="6">GCF C-terminal domain-containing protein</fullName>
    </recommendedName>
</protein>
<proteinExistence type="inferred from homology"/>
<dbReference type="AlphaFoldDB" id="A0A9P0I8T6"/>
<evidence type="ECO:0000256" key="4">
    <source>
        <dbReference type="SAM" id="Coils"/>
    </source>
</evidence>
<feature type="region of interest" description="Disordered" evidence="5">
    <location>
        <begin position="423"/>
        <end position="457"/>
    </location>
</feature>
<comment type="similarity">
    <text evidence="2">Belongs to the GCF family.</text>
</comment>
<feature type="region of interest" description="Disordered" evidence="5">
    <location>
        <begin position="14"/>
        <end position="165"/>
    </location>
</feature>
<dbReference type="PANTHER" id="PTHR12214:SF0">
    <property type="entry name" value="LD29489P"/>
    <property type="match status" value="1"/>
</dbReference>
<feature type="coiled-coil region" evidence="4">
    <location>
        <begin position="324"/>
        <end position="351"/>
    </location>
</feature>
<feature type="region of interest" description="Disordered" evidence="5">
    <location>
        <begin position="197"/>
        <end position="269"/>
    </location>
</feature>
<feature type="compositionally biased region" description="Basic and acidic residues" evidence="5">
    <location>
        <begin position="436"/>
        <end position="452"/>
    </location>
</feature>
<evidence type="ECO:0000256" key="1">
    <source>
        <dbReference type="ARBA" id="ARBA00004123"/>
    </source>
</evidence>